<feature type="region of interest" description="Disordered" evidence="2">
    <location>
        <begin position="1100"/>
        <end position="1158"/>
    </location>
</feature>
<accession>A0ABP0IZX5</accession>
<feature type="domain" description="E3 ubiquitin ligase UBR4 C-terminal" evidence="3">
    <location>
        <begin position="1125"/>
        <end position="1649"/>
    </location>
</feature>
<dbReference type="Pfam" id="PF13764">
    <property type="entry name" value="E3_UbLigase_R4"/>
    <property type="match status" value="2"/>
</dbReference>
<evidence type="ECO:0000313" key="4">
    <source>
        <dbReference type="EMBL" id="CAK9007633.1"/>
    </source>
</evidence>
<dbReference type="InterPro" id="IPR045189">
    <property type="entry name" value="UBR4-like"/>
</dbReference>
<evidence type="ECO:0000256" key="1">
    <source>
        <dbReference type="PROSITE-ProRule" id="PRU01388"/>
    </source>
</evidence>
<dbReference type="Proteomes" id="UP001642464">
    <property type="component" value="Unassembled WGS sequence"/>
</dbReference>
<proteinExistence type="inferred from homology"/>
<dbReference type="PROSITE" id="PS52043">
    <property type="entry name" value="UBR4_E3"/>
    <property type="match status" value="1"/>
</dbReference>
<feature type="compositionally biased region" description="Polar residues" evidence="2">
    <location>
        <begin position="959"/>
        <end position="973"/>
    </location>
</feature>
<feature type="domain" description="E3 ubiquitin ligase UBR4 C-terminal" evidence="3">
    <location>
        <begin position="492"/>
        <end position="1100"/>
    </location>
</feature>
<feature type="compositionally biased region" description="Low complexity" evidence="2">
    <location>
        <begin position="1497"/>
        <end position="1518"/>
    </location>
</feature>
<feature type="region of interest" description="Disordered" evidence="2">
    <location>
        <begin position="1486"/>
        <end position="1559"/>
    </location>
</feature>
<dbReference type="PANTHER" id="PTHR21725:SF1">
    <property type="entry name" value="E3 UBIQUITIN-PROTEIN LIGASE UBR4"/>
    <property type="match status" value="1"/>
</dbReference>
<dbReference type="PANTHER" id="PTHR21725">
    <property type="entry name" value="E3 UBIQUITIN-PROTEIN LIGASE UBR4"/>
    <property type="match status" value="1"/>
</dbReference>
<dbReference type="EMBL" id="CAXAMM010005555">
    <property type="protein sequence ID" value="CAK9007633.1"/>
    <property type="molecule type" value="Genomic_DNA"/>
</dbReference>
<organism evidence="4 5">
    <name type="scientific">Durusdinium trenchii</name>
    <dbReference type="NCBI Taxonomy" id="1381693"/>
    <lineage>
        <taxon>Eukaryota</taxon>
        <taxon>Sar</taxon>
        <taxon>Alveolata</taxon>
        <taxon>Dinophyceae</taxon>
        <taxon>Suessiales</taxon>
        <taxon>Symbiodiniaceae</taxon>
        <taxon>Durusdinium</taxon>
    </lineage>
</organism>
<keyword evidence="1" id="KW-0862">Zinc</keyword>
<comment type="caution">
    <text evidence="4">The sequence shown here is derived from an EMBL/GenBank/DDBJ whole genome shotgun (WGS) entry which is preliminary data.</text>
</comment>
<feature type="compositionally biased region" description="Basic residues" evidence="2">
    <location>
        <begin position="975"/>
        <end position="986"/>
    </location>
</feature>
<evidence type="ECO:0000256" key="2">
    <source>
        <dbReference type="SAM" id="MobiDB-lite"/>
    </source>
</evidence>
<sequence>IVTILVRTLEKKEGPCRRIAFGCVLDVIDGALRRCRNIDDIGAVRGVFLPLLKALILAATDDEIAPVLAAQLPLAFVLAAQALSPGITEPEILNQAARVIQRCVRGNTVYLAKSAVSAAQYHDQVVLRRGKLTVQPLVELFVRGQSDTVALDVSDLLALLHERFSRKPKAGIVEDSDGVKGLAAEAKKKTFRWQLFPAGEVESLYLFLCALHDHDDTLRMPKGLQKNVEALFAFLRESVFRITGNKLECLPLSLRRLTRKLCAILHDKCRKLNELENKQATVATRTDALAPSFVVMERQFAWLTGAAELLEYMCEFRWVRSELRQNHLSTVLEVHVRMASYATVRHTRMVRCANALYSVLVAISNVEEPASTAASSEEAEASISQAPRVADECFTASSTLLVRLVSELAELGAANAGVAAELGTLVVTHRLLDEVGNMFNPSKELPAILVQLNRARSQEDFFSGNLELNPISLEEIPLDEGVVGGTATAPGSSDREPTMRDLRAKIAHDLNFHHAKDIMELLVAGKIVGLDLPIRLVYDKLWKPHLMRTEGIEEHRFSGGARFGQNGRNARTLFSRRDPAAAGEGYPGESPDVAGDRARFRNALVFESMDGLQMEVDEYDEEQGGRPAYLHASQFVDDDLSDMNDDEEMDEMEQRLPPMEVTYRLQGIDGEATEDFVETLSDSGEGEGEEDPEEVFAQTVLFAHDGDPQKAGDSAPGLEALLRVISIIAQRYSFSSSLVRQTLSAAVTMLGYCCKCASNRTSLQKLGAVAVLLEALMASFREVNAAQQAEELVLLLETLVIEGDVSPEMDASTTVAAAAVASESAQGTSQLETFLAQLGGKDRVKALLDSPRLMRAMAMLLPFLTFGRDREVAILLERFKRHLGPDMLQQLDGVDAGASANEQFDIDCSLWSIDAMGQDRNSMAIRRASLHTFTESLVTYLMASKERAASRAGGRLSLESASSADSPATSNQTKSKSKKKDAKHVRADRKREIVAFASLPSTALVLRMLSGLSKGHCATQAMLQERGVLKIALDLERITADEVPAIGESADRLLAAAREGNTEVTRYLEGLAKSKSDAKLRLAMAKREAMLAKMGLQVAEMPGSTPPKRGAGAITQAQDDTTPHKQDNKAAAAKKKKKKKKKGKTRKTKKENLATAEEPEWMKQMRDLEDEKGVVCTVCQEGYAFKPEEVMGVYVFNKPVACQGQVNFVTKDNKLSMPLEAVSMPPGVAQGYPAAIDKVRAMVTGSAGSWRILEKWDALTRTNEPAARVAGAVPADEAAAAAAALVAAAPKDEWEGAELRNAQTKCNNLIPLRGPSSVSDVRYDHELNAYMESQGARQRGVSLSTSQSSPNPLFMVLFDLRTLLLRFAYEESLSEDTNGGGRESNMKLFVPLLQMAARLVRCGSEPLKRLLVDLHDQFVLSALVALVSPPRAGASCDGDFLMSALLALLLSTPEQWDATKMAFVHGAVEYTAFSMHALEHGLASSPGSGALRGTPGSRPRSSSSSSVSSAFASSSAPVEGGGEASDSRKRAGAASGTEAAEVAQENKGDEDGNAEDASSPRAFGIIKPALVALALVDQLVHKIAPPPSIQQGSAAKPSYTSLSGARCKELEAYLRDETKAIDDMVDVCKVYESTLVKASTTQEVLKVLGVQDTSL</sequence>
<gene>
    <name evidence="4" type="ORF">SCF082_LOCUS9534</name>
</gene>
<evidence type="ECO:0000313" key="5">
    <source>
        <dbReference type="Proteomes" id="UP001642464"/>
    </source>
</evidence>
<keyword evidence="5" id="KW-1185">Reference proteome</keyword>
<evidence type="ECO:0000259" key="3">
    <source>
        <dbReference type="Pfam" id="PF13764"/>
    </source>
</evidence>
<feature type="compositionally biased region" description="Basic residues" evidence="2">
    <location>
        <begin position="1132"/>
        <end position="1149"/>
    </location>
</feature>
<protein>
    <recommendedName>
        <fullName evidence="3">E3 ubiquitin ligase UBR4 C-terminal domain-containing protein</fullName>
    </recommendedName>
</protein>
<feature type="region of interest" description="UBR4 E3 catalytic module" evidence="1">
    <location>
        <begin position="1000"/>
        <end position="1655"/>
    </location>
</feature>
<dbReference type="InterPro" id="IPR025704">
    <property type="entry name" value="E3_Ub_ligase_UBR4_C"/>
</dbReference>
<keyword evidence="1" id="KW-0863">Zinc-finger</keyword>
<feature type="region of interest" description="Disordered" evidence="2">
    <location>
        <begin position="954"/>
        <end position="986"/>
    </location>
</feature>
<keyword evidence="1" id="KW-0479">Metal-binding</keyword>
<feature type="non-terminal residue" evidence="4">
    <location>
        <position position="1"/>
    </location>
</feature>
<name>A0ABP0IZX5_9DINO</name>
<comment type="similarity">
    <text evidence="1">Belongs to the UBR4 family.</text>
</comment>
<reference evidence="4 5" key="1">
    <citation type="submission" date="2024-02" db="EMBL/GenBank/DDBJ databases">
        <authorList>
            <person name="Chen Y."/>
            <person name="Shah S."/>
            <person name="Dougan E. K."/>
            <person name="Thang M."/>
            <person name="Chan C."/>
        </authorList>
    </citation>
    <scope>NUCLEOTIDE SEQUENCE [LARGE SCALE GENOMIC DNA]</scope>
</reference>